<comment type="caution">
    <text evidence="2">The sequence shown here is derived from an EMBL/GenBank/DDBJ whole genome shotgun (WGS) entry which is preliminary data.</text>
</comment>
<dbReference type="EMBL" id="ACFW01000030">
    <property type="protein sequence ID" value="EER26278.1"/>
    <property type="molecule type" value="Genomic_DNA"/>
</dbReference>
<dbReference type="OrthoDB" id="10268011at2759"/>
<dbReference type="InterPro" id="IPR042935">
    <property type="entry name" value="Tad1"/>
</dbReference>
<dbReference type="Proteomes" id="UP000009084">
    <property type="component" value="Unassembled WGS sequence"/>
</dbReference>
<dbReference type="Pfam" id="PF02137">
    <property type="entry name" value="A_deamin"/>
    <property type="match status" value="2"/>
</dbReference>
<evidence type="ECO:0000313" key="2">
    <source>
        <dbReference type="EMBL" id="EER26278.1"/>
    </source>
</evidence>
<proteinExistence type="predicted"/>
<gene>
    <name evidence="2" type="ORF">CPC735_004490</name>
</gene>
<dbReference type="PANTHER" id="PTHR47803:SF1">
    <property type="entry name" value="TRNA-SPECIFIC ADENOSINE DEAMINASE 1"/>
    <property type="match status" value="1"/>
</dbReference>
<dbReference type="GO" id="GO:0003723">
    <property type="term" value="F:RNA binding"/>
    <property type="evidence" value="ECO:0007669"/>
    <property type="project" value="InterPro"/>
</dbReference>
<dbReference type="SMART" id="SM00552">
    <property type="entry name" value="ADEAMc"/>
    <property type="match status" value="1"/>
</dbReference>
<dbReference type="PROSITE" id="PS50141">
    <property type="entry name" value="A_DEAMIN_EDITASE"/>
    <property type="match status" value="1"/>
</dbReference>
<dbReference type="GO" id="GO:0002100">
    <property type="term" value="P:tRNA wobble adenosine to inosine editing"/>
    <property type="evidence" value="ECO:0007669"/>
    <property type="project" value="InterPro"/>
</dbReference>
<protein>
    <recommendedName>
        <fullName evidence="1">A to I editase domain-containing protein</fullName>
    </recommendedName>
</protein>
<sequence>MGSNDSRIEYRIASLVHSHFNALPQRCKPTIRPNGTPEWIPLSGIVLVTSKTPANIFKGEDTAEESLTCVALATGAKCLSSSQIHLCQGLVLHDSHAEILALRAFNRWLLEECKSMLTHSQELSSRDKEGIGCQLRNDGNGQISPFLEWRVSRLESTSAIPGNHAKELLWPPFKLKENIRIWMYCTCAPCGDASMELCMAAQDDPTPWDVRALDDAATEIESDLTKGLLDGRAHFSVLGAVRRKPSRADAEPTLSKSCSDKLAAKQITSLLSFPASLLIAPSPNAYLANLILPEDEISQVACERSFGNGQTGRLRELNGRKWQDFGASARLDSYYAFFPFTVRSLPMEQLSALWHFSKSKDAGLPASKSSNKSAVWTAASSFGAKPAYTSFRQKQSTGRASKSIPKTFPTNIIETILNGVKQGYRITSPDARKASALSRAKMCELLCDIVKLLPEVSVGYYQSKDGCPVNENEASRKRLDDRSEMGERFAHLKECVVSSPTYFLMKRNAEGARLLHLRKQALEDVRQTLGNWIENRGDEQWTLGPAKDKNV</sequence>
<dbReference type="AlphaFoldDB" id="C5P966"/>
<name>C5P966_COCP7</name>
<feature type="domain" description="A to I editase" evidence="1">
    <location>
        <begin position="71"/>
        <end position="281"/>
    </location>
</feature>
<evidence type="ECO:0000313" key="3">
    <source>
        <dbReference type="Proteomes" id="UP000009084"/>
    </source>
</evidence>
<dbReference type="GO" id="GO:0043829">
    <property type="term" value="F:tRNA-specific adenosine-37 deaminase activity"/>
    <property type="evidence" value="ECO:0007669"/>
    <property type="project" value="TreeGrafter"/>
</dbReference>
<accession>C5P966</accession>
<dbReference type="InterPro" id="IPR002466">
    <property type="entry name" value="A_deamin"/>
</dbReference>
<reference evidence="2 3" key="1">
    <citation type="journal article" date="2009" name="Genome Res.">
        <title>Comparative genomic analyses of the human fungal pathogens Coccidioides and their relatives.</title>
        <authorList>
            <person name="Sharpton T.J."/>
            <person name="Stajich J.E."/>
            <person name="Rounsley S.D."/>
            <person name="Gardner M.J."/>
            <person name="Wortman J.R."/>
            <person name="Jordar V.S."/>
            <person name="Maiti R."/>
            <person name="Kodira C.D."/>
            <person name="Neafsey D.E."/>
            <person name="Zeng Q."/>
            <person name="Hung C.-Y."/>
            <person name="McMahan C."/>
            <person name="Muszewska A."/>
            <person name="Grynberg M."/>
            <person name="Mandel M.A."/>
            <person name="Kellner E.M."/>
            <person name="Barker B.M."/>
            <person name="Galgiani J.N."/>
            <person name="Orbach M.J."/>
            <person name="Kirkland T.N."/>
            <person name="Cole G.T."/>
            <person name="Henn M.R."/>
            <person name="Birren B.W."/>
            <person name="Taylor J.W."/>
        </authorList>
    </citation>
    <scope>NUCLEOTIDE SEQUENCE [LARGE SCALE GENOMIC DNA]</scope>
    <source>
        <strain evidence="3">C735</strain>
    </source>
</reference>
<dbReference type="HOGENOM" id="CLU_005382_2_1_1"/>
<evidence type="ECO:0000259" key="1">
    <source>
        <dbReference type="PROSITE" id="PS50141"/>
    </source>
</evidence>
<dbReference type="PANTHER" id="PTHR47803">
    <property type="entry name" value="TRNA-SPECIFIC ADENOSINE DEAMINASE 1"/>
    <property type="match status" value="1"/>
</dbReference>
<dbReference type="VEuPathDB" id="FungiDB:CPC735_004490"/>
<organism evidence="2 3">
    <name type="scientific">Coccidioides posadasii (strain C735)</name>
    <name type="common">Valley fever fungus</name>
    <dbReference type="NCBI Taxonomy" id="222929"/>
    <lineage>
        <taxon>Eukaryota</taxon>
        <taxon>Fungi</taxon>
        <taxon>Dikarya</taxon>
        <taxon>Ascomycota</taxon>
        <taxon>Pezizomycotina</taxon>
        <taxon>Eurotiomycetes</taxon>
        <taxon>Eurotiomycetidae</taxon>
        <taxon>Onygenales</taxon>
        <taxon>Onygenaceae</taxon>
        <taxon>Coccidioides</taxon>
    </lineage>
</organism>